<reference evidence="2 3" key="1">
    <citation type="submission" date="2018-12" db="EMBL/GenBank/DDBJ databases">
        <authorList>
            <consortium name="Pathogen Informatics"/>
        </authorList>
    </citation>
    <scope>NUCLEOTIDE SEQUENCE [LARGE SCALE GENOMIC DNA]</scope>
    <source>
        <strain evidence="2 3">NCTC11541</strain>
    </source>
</reference>
<keyword evidence="1" id="KW-0175">Coiled coil</keyword>
<dbReference type="AlphaFoldDB" id="A0A448KLY0"/>
<organism evidence="2 3">
    <name type="scientific">Campylobacter upsaliensis</name>
    <dbReference type="NCBI Taxonomy" id="28080"/>
    <lineage>
        <taxon>Bacteria</taxon>
        <taxon>Pseudomonadati</taxon>
        <taxon>Campylobacterota</taxon>
        <taxon>Epsilonproteobacteria</taxon>
        <taxon>Campylobacterales</taxon>
        <taxon>Campylobacteraceae</taxon>
        <taxon>Campylobacter</taxon>
    </lineage>
</organism>
<protein>
    <submittedName>
        <fullName evidence="2">Uncharacterized protein</fullName>
    </submittedName>
</protein>
<dbReference type="Proteomes" id="UP000278157">
    <property type="component" value="Chromosome"/>
</dbReference>
<evidence type="ECO:0000313" key="3">
    <source>
        <dbReference type="Proteomes" id="UP000278157"/>
    </source>
</evidence>
<name>A0A448KLY0_CAMUP</name>
<dbReference type="RefSeq" id="WP_034956264.1">
    <property type="nucleotide sequence ID" value="NZ_CBCRZS010000003.1"/>
</dbReference>
<gene>
    <name evidence="2" type="ORF">NCTC11541_00421</name>
</gene>
<evidence type="ECO:0000256" key="1">
    <source>
        <dbReference type="SAM" id="Coils"/>
    </source>
</evidence>
<feature type="coiled-coil region" evidence="1">
    <location>
        <begin position="129"/>
        <end position="239"/>
    </location>
</feature>
<evidence type="ECO:0000313" key="2">
    <source>
        <dbReference type="EMBL" id="VEG84401.1"/>
    </source>
</evidence>
<sequence>MTDEVRGGLTPPKEDFYNELKELLKDNAKWVEQVKMSLELLAHLYDSFLKIENKYDTSLKECEKIALEVKQEYLKIEALSVEIGEDFLELREEARGLLESMSLKESAVLEALKKVEHLAHEMEVYFSEIENFKVKLELFKEEMAEFNDTFNAQKSEVLQSIEDFKREFAEDKIRLEEMINDANASLTGFRTQILLEKTELEERLESAKQDFTSLTQNATNELLGKKEEIKNELEGLAERHFGELYAHIFNIEKLLMEKGVVSLEQ</sequence>
<dbReference type="EMBL" id="LR134372">
    <property type="protein sequence ID" value="VEG84401.1"/>
    <property type="molecule type" value="Genomic_DNA"/>
</dbReference>
<accession>A0A448KLY0</accession>
<proteinExistence type="predicted"/>